<dbReference type="GO" id="GO:0003848">
    <property type="term" value="F:2-amino-4-hydroxy-6-hydroxymethyldihydropteridine diphosphokinase activity"/>
    <property type="evidence" value="ECO:0007669"/>
    <property type="project" value="UniProtKB-EC"/>
</dbReference>
<dbReference type="GO" id="GO:0005524">
    <property type="term" value="F:ATP binding"/>
    <property type="evidence" value="ECO:0007669"/>
    <property type="project" value="UniProtKB-KW"/>
</dbReference>
<dbReference type="Proteomes" id="UP000309550">
    <property type="component" value="Unassembled WGS sequence"/>
</dbReference>
<dbReference type="SUPFAM" id="SSF55083">
    <property type="entry name" value="6-hydroxymethyl-7,8-dihydropterin pyrophosphokinase, HPPK"/>
    <property type="match status" value="1"/>
</dbReference>
<evidence type="ECO:0000256" key="8">
    <source>
        <dbReference type="ARBA" id="ARBA00022840"/>
    </source>
</evidence>
<evidence type="ECO:0000256" key="13">
    <source>
        <dbReference type="SAM" id="SignalP"/>
    </source>
</evidence>
<reference evidence="15 16" key="1">
    <citation type="submission" date="2019-05" db="EMBL/GenBank/DDBJ databases">
        <title>Sulfitobacter sabulilitoris sp. nov., isolated from a marine sand.</title>
        <authorList>
            <person name="Yoon J.-H."/>
        </authorList>
    </citation>
    <scope>NUCLEOTIDE SEQUENCE [LARGE SCALE GENOMIC DNA]</scope>
    <source>
        <strain evidence="15 16">HSMS-29</strain>
    </source>
</reference>
<dbReference type="AlphaFoldDB" id="A0A5S3PL83"/>
<keyword evidence="5 15" id="KW-0808">Transferase</keyword>
<evidence type="ECO:0000256" key="4">
    <source>
        <dbReference type="ARBA" id="ARBA00016218"/>
    </source>
</evidence>
<dbReference type="CDD" id="cd00483">
    <property type="entry name" value="HPPK"/>
    <property type="match status" value="1"/>
</dbReference>
<evidence type="ECO:0000256" key="7">
    <source>
        <dbReference type="ARBA" id="ARBA00022777"/>
    </source>
</evidence>
<dbReference type="EMBL" id="VANS01000002">
    <property type="protein sequence ID" value="TMM52976.1"/>
    <property type="molecule type" value="Genomic_DNA"/>
</dbReference>
<keyword evidence="6" id="KW-0547">Nucleotide-binding</keyword>
<accession>A0A5S3PL83</accession>
<comment type="function">
    <text evidence="10">Catalyzes the transfer of pyrophosphate from adenosine triphosphate (ATP) to 6-hydroxymethyl-7,8-dihydropterin, an enzymatic step in folate biosynthesis pathway.</text>
</comment>
<feature type="signal peptide" evidence="13">
    <location>
        <begin position="1"/>
        <end position="24"/>
    </location>
</feature>
<protein>
    <recommendedName>
        <fullName evidence="4">2-amino-4-hydroxy-6-hydroxymethyldihydropteridine pyrophosphokinase</fullName>
        <ecNumber evidence="3">2.7.6.3</ecNumber>
    </recommendedName>
    <alternativeName>
        <fullName evidence="11">6-hydroxymethyl-7,8-dihydropterin pyrophosphokinase</fullName>
    </alternativeName>
    <alternativeName>
        <fullName evidence="12">7,8-dihydro-6-hydroxymethylpterin-pyrophosphokinase</fullName>
    </alternativeName>
</protein>
<evidence type="ECO:0000259" key="14">
    <source>
        <dbReference type="Pfam" id="PF01288"/>
    </source>
</evidence>
<keyword evidence="8" id="KW-0067">ATP-binding</keyword>
<dbReference type="GO" id="GO:0016301">
    <property type="term" value="F:kinase activity"/>
    <property type="evidence" value="ECO:0007669"/>
    <property type="project" value="UniProtKB-KW"/>
</dbReference>
<dbReference type="PANTHER" id="PTHR43071:SF1">
    <property type="entry name" value="2-AMINO-4-HYDROXY-6-HYDROXYMETHYLDIHYDROPTERIDINE PYROPHOSPHOKINASE"/>
    <property type="match status" value="1"/>
</dbReference>
<keyword evidence="9" id="KW-0289">Folate biosynthesis</keyword>
<comment type="similarity">
    <text evidence="2">Belongs to the HPPK family.</text>
</comment>
<feature type="domain" description="7,8-dihydro-6-hydroxymethylpterin-pyrophosphokinase" evidence="14">
    <location>
        <begin position="14"/>
        <end position="164"/>
    </location>
</feature>
<evidence type="ECO:0000256" key="12">
    <source>
        <dbReference type="ARBA" id="ARBA00033413"/>
    </source>
</evidence>
<dbReference type="GO" id="GO:0046654">
    <property type="term" value="P:tetrahydrofolate biosynthetic process"/>
    <property type="evidence" value="ECO:0007669"/>
    <property type="project" value="UniProtKB-UniPathway"/>
</dbReference>
<evidence type="ECO:0000256" key="1">
    <source>
        <dbReference type="ARBA" id="ARBA00005051"/>
    </source>
</evidence>
<sequence>MTVVLPQIRSTILIALGANMPSHAGSPAVTINAALKVLVTAGAVIRQISQQYSTPAFPAGGGPDYINAAVAAECDWTPRQTLTQLHRIESEFGRARDRRWGQRTLDLDLIAHDDLVLPDPETHKMWREMPLETQMTTSPDSLILPHPRMQDRAFVLVPLCDVAPDWRHPVLGLSVRQMRDELPKAVLEQVRAVG</sequence>
<evidence type="ECO:0000256" key="11">
    <source>
        <dbReference type="ARBA" id="ARBA00029766"/>
    </source>
</evidence>
<keyword evidence="13" id="KW-0732">Signal</keyword>
<name>A0A5S3PL83_9RHOB</name>
<evidence type="ECO:0000256" key="9">
    <source>
        <dbReference type="ARBA" id="ARBA00022909"/>
    </source>
</evidence>
<dbReference type="OrthoDB" id="9808041at2"/>
<gene>
    <name evidence="15" type="primary">folK</name>
    <name evidence="15" type="ORF">FDT80_12085</name>
</gene>
<dbReference type="InterPro" id="IPR035907">
    <property type="entry name" value="Hppk_sf"/>
</dbReference>
<evidence type="ECO:0000256" key="10">
    <source>
        <dbReference type="ARBA" id="ARBA00029409"/>
    </source>
</evidence>
<dbReference type="UniPathway" id="UPA00077">
    <property type="reaction ID" value="UER00155"/>
</dbReference>
<evidence type="ECO:0000313" key="15">
    <source>
        <dbReference type="EMBL" id="TMM52976.1"/>
    </source>
</evidence>
<dbReference type="GO" id="GO:0046656">
    <property type="term" value="P:folic acid biosynthetic process"/>
    <property type="evidence" value="ECO:0007669"/>
    <property type="project" value="UniProtKB-KW"/>
</dbReference>
<proteinExistence type="inferred from homology"/>
<comment type="pathway">
    <text evidence="1">Cofactor biosynthesis; tetrahydrofolate biosynthesis; 2-amino-4-hydroxy-6-hydroxymethyl-7,8-dihydropteridine diphosphate from 7,8-dihydroneopterin triphosphate: step 4/4.</text>
</comment>
<evidence type="ECO:0000313" key="16">
    <source>
        <dbReference type="Proteomes" id="UP000309550"/>
    </source>
</evidence>
<dbReference type="InterPro" id="IPR000550">
    <property type="entry name" value="Hppk"/>
</dbReference>
<dbReference type="NCBIfam" id="TIGR01498">
    <property type="entry name" value="folK"/>
    <property type="match status" value="1"/>
</dbReference>
<evidence type="ECO:0000256" key="5">
    <source>
        <dbReference type="ARBA" id="ARBA00022679"/>
    </source>
</evidence>
<dbReference type="EC" id="2.7.6.3" evidence="3"/>
<dbReference type="Pfam" id="PF01288">
    <property type="entry name" value="HPPK"/>
    <property type="match status" value="1"/>
</dbReference>
<dbReference type="PANTHER" id="PTHR43071">
    <property type="entry name" value="2-AMINO-4-HYDROXY-6-HYDROXYMETHYLDIHYDROPTERIDINE PYROPHOSPHOKINASE"/>
    <property type="match status" value="1"/>
</dbReference>
<evidence type="ECO:0000256" key="6">
    <source>
        <dbReference type="ARBA" id="ARBA00022741"/>
    </source>
</evidence>
<keyword evidence="16" id="KW-1185">Reference proteome</keyword>
<comment type="caution">
    <text evidence="15">The sequence shown here is derived from an EMBL/GenBank/DDBJ whole genome shotgun (WGS) entry which is preliminary data.</text>
</comment>
<feature type="chain" id="PRO_5024422571" description="2-amino-4-hydroxy-6-hydroxymethyldihydropteridine pyrophosphokinase" evidence="13">
    <location>
        <begin position="25"/>
        <end position="194"/>
    </location>
</feature>
<organism evidence="15 16">
    <name type="scientific">Sulfitobacter sabulilitoris</name>
    <dbReference type="NCBI Taxonomy" id="2562655"/>
    <lineage>
        <taxon>Bacteria</taxon>
        <taxon>Pseudomonadati</taxon>
        <taxon>Pseudomonadota</taxon>
        <taxon>Alphaproteobacteria</taxon>
        <taxon>Rhodobacterales</taxon>
        <taxon>Roseobacteraceae</taxon>
        <taxon>Sulfitobacter</taxon>
    </lineage>
</organism>
<dbReference type="Gene3D" id="3.30.70.560">
    <property type="entry name" value="7,8-Dihydro-6-hydroxymethylpterin-pyrophosphokinase HPPK"/>
    <property type="match status" value="1"/>
</dbReference>
<dbReference type="RefSeq" id="WP_138662517.1">
    <property type="nucleotide sequence ID" value="NZ_VANS01000002.1"/>
</dbReference>
<evidence type="ECO:0000256" key="3">
    <source>
        <dbReference type="ARBA" id="ARBA00013253"/>
    </source>
</evidence>
<keyword evidence="7 15" id="KW-0418">Kinase</keyword>
<evidence type="ECO:0000256" key="2">
    <source>
        <dbReference type="ARBA" id="ARBA00005810"/>
    </source>
</evidence>